<feature type="transmembrane region" description="Helical" evidence="5">
    <location>
        <begin position="229"/>
        <end position="255"/>
    </location>
</feature>
<feature type="transmembrane region" description="Helical" evidence="5">
    <location>
        <begin position="194"/>
        <end position="217"/>
    </location>
</feature>
<dbReference type="GO" id="GO:0015179">
    <property type="term" value="F:L-amino acid transmembrane transporter activity"/>
    <property type="evidence" value="ECO:0007669"/>
    <property type="project" value="TreeGrafter"/>
</dbReference>
<feature type="transmembrane region" description="Helical" evidence="5">
    <location>
        <begin position="133"/>
        <end position="152"/>
    </location>
</feature>
<keyword evidence="2 5" id="KW-0812">Transmembrane</keyword>
<dbReference type="PANTHER" id="PTHR22950">
    <property type="entry name" value="AMINO ACID TRANSPORTER"/>
    <property type="match status" value="1"/>
</dbReference>
<reference evidence="8" key="1">
    <citation type="journal article" date="2023" name="Commun. Biol.">
        <title>Genome analysis of Parmales, the sister group of diatoms, reveals the evolutionary specialization of diatoms from phago-mixotrophs to photoautotrophs.</title>
        <authorList>
            <person name="Ban H."/>
            <person name="Sato S."/>
            <person name="Yoshikawa S."/>
            <person name="Yamada K."/>
            <person name="Nakamura Y."/>
            <person name="Ichinomiya M."/>
            <person name="Sato N."/>
            <person name="Blanc-Mathieu R."/>
            <person name="Endo H."/>
            <person name="Kuwata A."/>
            <person name="Ogata H."/>
        </authorList>
    </citation>
    <scope>NUCLEOTIDE SEQUENCE [LARGE SCALE GENOMIC DNA]</scope>
</reference>
<keyword evidence="3 5" id="KW-1133">Transmembrane helix</keyword>
<feature type="domain" description="Amino acid transporter transmembrane" evidence="6">
    <location>
        <begin position="20"/>
        <end position="413"/>
    </location>
</feature>
<comment type="caution">
    <text evidence="7">The sequence shown here is derived from an EMBL/GenBank/DDBJ whole genome shotgun (WGS) entry which is preliminary data.</text>
</comment>
<feature type="transmembrane region" description="Helical" evidence="5">
    <location>
        <begin position="21"/>
        <end position="44"/>
    </location>
</feature>
<dbReference type="Proteomes" id="UP001165065">
    <property type="component" value="Unassembled WGS sequence"/>
</dbReference>
<feature type="transmembrane region" description="Helical" evidence="5">
    <location>
        <begin position="343"/>
        <end position="359"/>
    </location>
</feature>
<evidence type="ECO:0000256" key="5">
    <source>
        <dbReference type="SAM" id="Phobius"/>
    </source>
</evidence>
<dbReference type="PANTHER" id="PTHR22950:SF349">
    <property type="entry name" value="AMINO ACID TRANSPORTER TRANSMEMBRANE DOMAIN-CONTAINING PROTEIN"/>
    <property type="match status" value="1"/>
</dbReference>
<dbReference type="GO" id="GO:0005774">
    <property type="term" value="C:vacuolar membrane"/>
    <property type="evidence" value="ECO:0007669"/>
    <property type="project" value="TreeGrafter"/>
</dbReference>
<sequence>MRCYTSQSKGGSSREPLTGTLNSSTIFFKSLFGAGVLSLPHAFATVGLPLAMTVYIFICMLCCGTVWLLLMAKQYAVELGAREQLTFQDLATFLVGPKAGAVVAMVICLCELCFCSGFIIVTLDNFGQAEPGVSREVAVLVLTPILIMLGQIKWLPELCIFSFLGALIYGVGVIGCSISYGIQNWTPPPHSFEFKWGGLSSFVGTATYALEGICLVLPVERSMARKEQAVSMSVWCLLLYGFVTLAYSSVAYSAGLGRADCPIVTDCFDNGSAAYTLRIGLCIALILSHPVTLFPASEIMENLLMSWSANERASGKSSELTTLLMVEEEEKDVEPRKFKFGKALRVFNVCLTLVVGYLFKDFSSFSNIIGAIGLTLVGFVFPPILYLKATKRNNVTVGLGIKVTIFGCFFLAAFNLLFVGFEAVV</sequence>
<evidence type="ECO:0000256" key="3">
    <source>
        <dbReference type="ARBA" id="ARBA00022989"/>
    </source>
</evidence>
<evidence type="ECO:0000256" key="1">
    <source>
        <dbReference type="ARBA" id="ARBA00004141"/>
    </source>
</evidence>
<feature type="transmembrane region" description="Helical" evidence="5">
    <location>
        <begin position="399"/>
        <end position="421"/>
    </location>
</feature>
<evidence type="ECO:0000259" key="6">
    <source>
        <dbReference type="Pfam" id="PF01490"/>
    </source>
</evidence>
<keyword evidence="4 5" id="KW-0472">Membrane</keyword>
<name>A0A9W7GI01_9STRA</name>
<evidence type="ECO:0000313" key="8">
    <source>
        <dbReference type="Proteomes" id="UP001165065"/>
    </source>
</evidence>
<dbReference type="Pfam" id="PF01490">
    <property type="entry name" value="Aa_trans"/>
    <property type="match status" value="1"/>
</dbReference>
<feature type="transmembrane region" description="Helical" evidence="5">
    <location>
        <begin position="50"/>
        <end position="70"/>
    </location>
</feature>
<keyword evidence="8" id="KW-1185">Reference proteome</keyword>
<protein>
    <recommendedName>
        <fullName evidence="6">Amino acid transporter transmembrane domain-containing protein</fullName>
    </recommendedName>
</protein>
<dbReference type="OrthoDB" id="1684102at2759"/>
<evidence type="ECO:0000313" key="7">
    <source>
        <dbReference type="EMBL" id="GMI44250.1"/>
    </source>
</evidence>
<feature type="transmembrane region" description="Helical" evidence="5">
    <location>
        <begin position="90"/>
        <end position="121"/>
    </location>
</feature>
<feature type="transmembrane region" description="Helical" evidence="5">
    <location>
        <begin position="275"/>
        <end position="296"/>
    </location>
</feature>
<dbReference type="InterPro" id="IPR013057">
    <property type="entry name" value="AA_transpt_TM"/>
</dbReference>
<evidence type="ECO:0000256" key="2">
    <source>
        <dbReference type="ARBA" id="ARBA00022692"/>
    </source>
</evidence>
<proteinExistence type="predicted"/>
<comment type="subcellular location">
    <subcellularLocation>
        <location evidence="1">Membrane</location>
        <topology evidence="1">Multi-pass membrane protein</topology>
    </subcellularLocation>
</comment>
<accession>A0A9W7GI01</accession>
<organism evidence="7 8">
    <name type="scientific">Triparma columacea</name>
    <dbReference type="NCBI Taxonomy" id="722753"/>
    <lineage>
        <taxon>Eukaryota</taxon>
        <taxon>Sar</taxon>
        <taxon>Stramenopiles</taxon>
        <taxon>Ochrophyta</taxon>
        <taxon>Bolidophyceae</taxon>
        <taxon>Parmales</taxon>
        <taxon>Triparmaceae</taxon>
        <taxon>Triparma</taxon>
    </lineage>
</organism>
<gene>
    <name evidence="7" type="ORF">TrCOL_g1424</name>
</gene>
<feature type="transmembrane region" description="Helical" evidence="5">
    <location>
        <begin position="365"/>
        <end position="387"/>
    </location>
</feature>
<dbReference type="AlphaFoldDB" id="A0A9W7GI01"/>
<dbReference type="EMBL" id="BRYA01000211">
    <property type="protein sequence ID" value="GMI44250.1"/>
    <property type="molecule type" value="Genomic_DNA"/>
</dbReference>
<feature type="transmembrane region" description="Helical" evidence="5">
    <location>
        <begin position="159"/>
        <end position="182"/>
    </location>
</feature>
<evidence type="ECO:0000256" key="4">
    <source>
        <dbReference type="ARBA" id="ARBA00023136"/>
    </source>
</evidence>